<dbReference type="InterPro" id="IPR011882">
    <property type="entry name" value="PaaC"/>
</dbReference>
<dbReference type="InterPro" id="IPR007814">
    <property type="entry name" value="PaaA_PaaC"/>
</dbReference>
<reference evidence="1" key="1">
    <citation type="journal article" date="2014" name="Int. J. Syst. Evol. Microbiol.">
        <title>Complete genome sequence of Corynebacterium casei LMG S-19264T (=DSM 44701T), isolated from a smear-ripened cheese.</title>
        <authorList>
            <consortium name="US DOE Joint Genome Institute (JGI-PGF)"/>
            <person name="Walter F."/>
            <person name="Albersmeier A."/>
            <person name="Kalinowski J."/>
            <person name="Ruckert C."/>
        </authorList>
    </citation>
    <scope>NUCLEOTIDE SEQUENCE</scope>
    <source>
        <strain evidence="1">KCTC 42590</strain>
    </source>
</reference>
<dbReference type="Proteomes" id="UP000630923">
    <property type="component" value="Unassembled WGS sequence"/>
</dbReference>
<dbReference type="PANTHER" id="PTHR30458:SF0">
    <property type="entry name" value="1,2-PHENYLACETYL-COA EPOXIDASE, SUBUNIT C"/>
    <property type="match status" value="1"/>
</dbReference>
<organism evidence="1 2">
    <name type="scientific">Kordiimonas sediminis</name>
    <dbReference type="NCBI Taxonomy" id="1735581"/>
    <lineage>
        <taxon>Bacteria</taxon>
        <taxon>Pseudomonadati</taxon>
        <taxon>Pseudomonadota</taxon>
        <taxon>Alphaproteobacteria</taxon>
        <taxon>Kordiimonadales</taxon>
        <taxon>Kordiimonadaceae</taxon>
        <taxon>Kordiimonas</taxon>
    </lineage>
</organism>
<sequence length="262" mass="29849">MTSIYTNGDNPHFQYVLGLGDDALILGHRWSEWLSKGPNLELDIAASNLALDLIGQADLWLSYAAELQGEGKSSDDLAYLRDTHDFRCHWLTEQPNTDWGLSTARMLMFSVYQYIRYERLVNSSDERIAEIAKKALKEVTYHRRFATEWTMRLGLGTDESNRRLQKGFDTLWRFVPELFETTAWEQELADKGIAVASKDIEAEWTEVISAILAEADITMADTAGKRVIGSRHDGHHTEHLGHILAEMQFLQRAYPTAQGATW</sequence>
<protein>
    <submittedName>
        <fullName evidence="1">Phenylacetic acid degradation protein</fullName>
    </submittedName>
</protein>
<dbReference type="SUPFAM" id="SSF47240">
    <property type="entry name" value="Ferritin-like"/>
    <property type="match status" value="1"/>
</dbReference>
<dbReference type="InterPro" id="IPR009078">
    <property type="entry name" value="Ferritin-like_SF"/>
</dbReference>
<dbReference type="GO" id="GO:0005829">
    <property type="term" value="C:cytosol"/>
    <property type="evidence" value="ECO:0007669"/>
    <property type="project" value="TreeGrafter"/>
</dbReference>
<evidence type="ECO:0000313" key="1">
    <source>
        <dbReference type="EMBL" id="GHF11007.1"/>
    </source>
</evidence>
<dbReference type="GO" id="GO:0010124">
    <property type="term" value="P:phenylacetate catabolic process"/>
    <property type="evidence" value="ECO:0007669"/>
    <property type="project" value="InterPro"/>
</dbReference>
<keyword evidence="2" id="KW-1185">Reference proteome</keyword>
<name>A0A919E4B2_9PROT</name>
<proteinExistence type="predicted"/>
<evidence type="ECO:0000313" key="2">
    <source>
        <dbReference type="Proteomes" id="UP000630923"/>
    </source>
</evidence>
<accession>A0A919E4B2</accession>
<dbReference type="PANTHER" id="PTHR30458">
    <property type="entry name" value="PHENYLACETIC ACID DEGRADATION PROTEIN PAA"/>
    <property type="match status" value="1"/>
</dbReference>
<dbReference type="PIRSF" id="PIRSF037834">
    <property type="entry name" value="PA_CoA_Oase3"/>
    <property type="match status" value="1"/>
</dbReference>
<gene>
    <name evidence="1" type="ORF">GCM10017044_00870</name>
</gene>
<dbReference type="InterPro" id="IPR012347">
    <property type="entry name" value="Ferritin-like"/>
</dbReference>
<dbReference type="NCBIfam" id="TIGR02158">
    <property type="entry name" value="PA_CoA_Oxy3"/>
    <property type="match status" value="1"/>
</dbReference>
<dbReference type="Gene3D" id="1.20.1260.10">
    <property type="match status" value="1"/>
</dbReference>
<comment type="caution">
    <text evidence="1">The sequence shown here is derived from an EMBL/GenBank/DDBJ whole genome shotgun (WGS) entry which is preliminary data.</text>
</comment>
<dbReference type="InterPro" id="IPR052703">
    <property type="entry name" value="Aromatic_CoA_ox/epox"/>
</dbReference>
<dbReference type="EMBL" id="BNCI01000001">
    <property type="protein sequence ID" value="GHF11007.1"/>
    <property type="molecule type" value="Genomic_DNA"/>
</dbReference>
<reference evidence="1" key="2">
    <citation type="submission" date="2020-09" db="EMBL/GenBank/DDBJ databases">
        <authorList>
            <person name="Sun Q."/>
            <person name="Kim S."/>
        </authorList>
    </citation>
    <scope>NUCLEOTIDE SEQUENCE</scope>
    <source>
        <strain evidence="1">KCTC 42590</strain>
    </source>
</reference>
<dbReference type="AlphaFoldDB" id="A0A919E4B2"/>
<dbReference type="Pfam" id="PF05138">
    <property type="entry name" value="PaaA_PaaC"/>
    <property type="match status" value="1"/>
</dbReference>
<dbReference type="RefSeq" id="WP_191249594.1">
    <property type="nucleotide sequence ID" value="NZ_BNCI01000001.1"/>
</dbReference>